<dbReference type="GeneID" id="30150280"/>
<dbReference type="InterPro" id="IPR006224">
    <property type="entry name" value="PsdUridine_synth_RluA-like_CS"/>
</dbReference>
<dbReference type="EC" id="5.4.99.-" evidence="2"/>
<dbReference type="Pfam" id="PF00849">
    <property type="entry name" value="PseudoU_synth_2"/>
    <property type="match status" value="1"/>
</dbReference>
<evidence type="ECO:0000313" key="4">
    <source>
        <dbReference type="EMBL" id="ODQ81774.1"/>
    </source>
</evidence>
<dbReference type="OrthoDB" id="424794at2759"/>
<dbReference type="PANTHER" id="PTHR21600:SF40">
    <property type="entry name" value="PSEUDOURIDYLATE SYNTHASE RPUSD2"/>
    <property type="match status" value="1"/>
</dbReference>
<dbReference type="Gene3D" id="3.30.2350.10">
    <property type="entry name" value="Pseudouridine synthase"/>
    <property type="match status" value="1"/>
</dbReference>
<dbReference type="CDD" id="cd02557">
    <property type="entry name" value="PseudoU_synth_ScRIB2"/>
    <property type="match status" value="1"/>
</dbReference>
<dbReference type="Proteomes" id="UP000094336">
    <property type="component" value="Unassembled WGS sequence"/>
</dbReference>
<protein>
    <recommendedName>
        <fullName evidence="2">Pseudouridine synthase</fullName>
        <ecNumber evidence="2">5.4.99.-</ecNumber>
    </recommendedName>
</protein>
<dbReference type="RefSeq" id="XP_018987102.1">
    <property type="nucleotide sequence ID" value="XM_019132427.1"/>
</dbReference>
<dbReference type="InterPro" id="IPR050188">
    <property type="entry name" value="RluA_PseudoU_synthase"/>
</dbReference>
<sequence>MTLNYIFENGMRKVLPHHVSREINVKGRWLGKTVVSILDSELAPNTQAYTRSLIDKGKISLIRGNVKSRKQPVQSVVYTDFESLSTIPIAQGDMFTNICHLHEPPIPLSPSETLSLDVVFEDEDLLIINKPSGVPVHPTGGYFYNTVTEIVKQQLELHNVFPVHRLDKLTSGVLILGKTSARATAFSKLIQEHSVDKTYFARVRGEFLDSEDFFVHQSAIFTTNNKYGFDRAAQEAETHFKRVTYNAKLDQSVVMCKPITGRMHQIRIHLKELGHPIVNDPIYGDETVENYGDRSKSMQSGKECEECGTKLYLDGDRDDMCLWLHSWRYVLVEKKAGEKELWVFETKVPEWANI</sequence>
<dbReference type="GO" id="GO:0003723">
    <property type="term" value="F:RNA binding"/>
    <property type="evidence" value="ECO:0007669"/>
    <property type="project" value="InterPro"/>
</dbReference>
<dbReference type="PROSITE" id="PS01129">
    <property type="entry name" value="PSI_RLU"/>
    <property type="match status" value="1"/>
</dbReference>
<dbReference type="InterPro" id="IPR006225">
    <property type="entry name" value="PsdUridine_synth_RluC/D"/>
</dbReference>
<reference evidence="5" key="1">
    <citation type="submission" date="2016-05" db="EMBL/GenBank/DDBJ databases">
        <title>Comparative genomics of biotechnologically important yeasts.</title>
        <authorList>
            <consortium name="DOE Joint Genome Institute"/>
            <person name="Riley R."/>
            <person name="Haridas S."/>
            <person name="Wolfe K.H."/>
            <person name="Lopes M.R."/>
            <person name="Hittinger C.T."/>
            <person name="Goker M."/>
            <person name="Salamov A."/>
            <person name="Wisecaver J."/>
            <person name="Long T.M."/>
            <person name="Aerts A.L."/>
            <person name="Barry K."/>
            <person name="Choi C."/>
            <person name="Clum A."/>
            <person name="Coughlan A.Y."/>
            <person name="Deshpande S."/>
            <person name="Douglass A.P."/>
            <person name="Hanson S.J."/>
            <person name="Klenk H.-P."/>
            <person name="Labutti K."/>
            <person name="Lapidus A."/>
            <person name="Lindquist E."/>
            <person name="Lipzen A."/>
            <person name="Meier-Kolthoff J.P."/>
            <person name="Ohm R.A."/>
            <person name="Otillar R.P."/>
            <person name="Pangilinan J."/>
            <person name="Peng Y."/>
            <person name="Rokas A."/>
            <person name="Rosa C.A."/>
            <person name="Scheuner C."/>
            <person name="Sibirny A.A."/>
            <person name="Slot J.C."/>
            <person name="Stielow J.B."/>
            <person name="Sun H."/>
            <person name="Kurtzman C.P."/>
            <person name="Blackwell M."/>
            <person name="Grigoriev I.V."/>
            <person name="Jeffries T.W."/>
        </authorList>
    </citation>
    <scope>NUCLEOTIDE SEQUENCE [LARGE SCALE GENOMIC DNA]</scope>
    <source>
        <strain evidence="5">NRRL Y-12698</strain>
    </source>
</reference>
<comment type="function">
    <text evidence="2">Responsible for synthesis of pseudouridine from uracil.</text>
</comment>
<comment type="similarity">
    <text evidence="2">Belongs to the pseudouridine synthase RluA family.</text>
</comment>
<evidence type="ECO:0000256" key="1">
    <source>
        <dbReference type="PIRSR" id="PIRSR606225-1"/>
    </source>
</evidence>
<keyword evidence="5" id="KW-1185">Reference proteome</keyword>
<dbReference type="STRING" id="984486.A0A1E3QW10"/>
<gene>
    <name evidence="4" type="ORF">BABINDRAFT_6425</name>
</gene>
<accession>A0A1E3QW10</accession>
<dbReference type="SUPFAM" id="SSF55120">
    <property type="entry name" value="Pseudouridine synthase"/>
    <property type="match status" value="1"/>
</dbReference>
<proteinExistence type="inferred from homology"/>
<feature type="domain" description="Pseudouridine synthase RsuA/RluA-like" evidence="3">
    <location>
        <begin position="124"/>
        <end position="271"/>
    </location>
</feature>
<dbReference type="InterPro" id="IPR006145">
    <property type="entry name" value="PsdUridine_synth_RsuA/RluA"/>
</dbReference>
<dbReference type="InterPro" id="IPR020103">
    <property type="entry name" value="PsdUridine_synth_cat_dom_sf"/>
</dbReference>
<evidence type="ECO:0000313" key="5">
    <source>
        <dbReference type="Proteomes" id="UP000094336"/>
    </source>
</evidence>
<evidence type="ECO:0000256" key="2">
    <source>
        <dbReference type="RuleBase" id="RU362028"/>
    </source>
</evidence>
<dbReference type="GO" id="GO:0009982">
    <property type="term" value="F:pseudouridine synthase activity"/>
    <property type="evidence" value="ECO:0007669"/>
    <property type="project" value="InterPro"/>
</dbReference>
<dbReference type="AlphaFoldDB" id="A0A1E3QW10"/>
<dbReference type="EMBL" id="KV454427">
    <property type="protein sequence ID" value="ODQ81774.1"/>
    <property type="molecule type" value="Genomic_DNA"/>
</dbReference>
<feature type="active site" evidence="1">
    <location>
        <position position="167"/>
    </location>
</feature>
<evidence type="ECO:0000259" key="3">
    <source>
        <dbReference type="Pfam" id="PF00849"/>
    </source>
</evidence>
<organism evidence="4 5">
    <name type="scientific">Babjeviella inositovora NRRL Y-12698</name>
    <dbReference type="NCBI Taxonomy" id="984486"/>
    <lineage>
        <taxon>Eukaryota</taxon>
        <taxon>Fungi</taxon>
        <taxon>Dikarya</taxon>
        <taxon>Ascomycota</taxon>
        <taxon>Saccharomycotina</taxon>
        <taxon>Pichiomycetes</taxon>
        <taxon>Serinales incertae sedis</taxon>
        <taxon>Babjeviella</taxon>
    </lineage>
</organism>
<dbReference type="GO" id="GO:0000455">
    <property type="term" value="P:enzyme-directed rRNA pseudouridine synthesis"/>
    <property type="evidence" value="ECO:0007669"/>
    <property type="project" value="TreeGrafter"/>
</dbReference>
<name>A0A1E3QW10_9ASCO</name>
<keyword evidence="2" id="KW-0413">Isomerase</keyword>
<dbReference type="PANTHER" id="PTHR21600">
    <property type="entry name" value="MITOCHONDRIAL RNA PSEUDOURIDINE SYNTHASE"/>
    <property type="match status" value="1"/>
</dbReference>
<dbReference type="NCBIfam" id="TIGR00005">
    <property type="entry name" value="rluA_subfam"/>
    <property type="match status" value="1"/>
</dbReference>
<comment type="catalytic activity">
    <reaction evidence="2">
        <text>a uridine in RNA = a pseudouridine in RNA</text>
        <dbReference type="Rhea" id="RHEA:48348"/>
        <dbReference type="Rhea" id="RHEA-COMP:12068"/>
        <dbReference type="Rhea" id="RHEA-COMP:12069"/>
        <dbReference type="ChEBI" id="CHEBI:65314"/>
        <dbReference type="ChEBI" id="CHEBI:65315"/>
    </reaction>
</comment>